<dbReference type="PROSITE" id="PS50067">
    <property type="entry name" value="KINESIN_MOTOR_2"/>
    <property type="match status" value="1"/>
</dbReference>
<feature type="coiled-coil region" evidence="8">
    <location>
        <begin position="760"/>
        <end position="797"/>
    </location>
</feature>
<dbReference type="InterPro" id="IPR036961">
    <property type="entry name" value="Kinesin_motor_dom_sf"/>
</dbReference>
<evidence type="ECO:0000256" key="7">
    <source>
        <dbReference type="PROSITE-ProRule" id="PRU00283"/>
    </source>
</evidence>
<reference evidence="11" key="1">
    <citation type="submission" date="2020-10" db="EMBL/GenBank/DDBJ databases">
        <authorList>
            <person name="Kikuchi T."/>
        </authorList>
    </citation>
    <scope>NUCLEOTIDE SEQUENCE</scope>
    <source>
        <strain evidence="11">NKZ352</strain>
    </source>
</reference>
<dbReference type="GO" id="GO:0051231">
    <property type="term" value="P:spindle elongation"/>
    <property type="evidence" value="ECO:0007669"/>
    <property type="project" value="TreeGrafter"/>
</dbReference>
<keyword evidence="5 8" id="KW-0175">Coiled coil</keyword>
<sequence length="1062" mass="120463">MGGEDSLRVVVRARPMNAREAREGARRCVEFYESSQQVVINGAATFAFDKVFSDTSDQATVYENSAAPLLDRIFDGFNGTVLAYGQTGSGKTYTMGTEDKDDTDEIQRGVIPRLVDGIFSRISAALNPDSFKVSVSMYEIYGDAVYDLLRSDKVKLEVRGDDQGCTIVNLTTAPVKDLLGALKQLTLGCHYRTKAETAMNATSSRSHAVFTILLEKFPDEANDASFSSKLQLVDLAGSERLKKTQAEGDRMKEGININSGLLAVGNVISALVQKQKHIPYRSSVLTRVLQDSLGGNAFTVMVACISPADTNSVESLNTLRYADRAKQIKNKPIINQNVKAEEISSLRAQIKQLQRELSQGRSNNAPDGFSASLSSELISLKEEVRKREEQLRDRGLKLADSLVKTNALNSKILRLEEEKERIREVFQQAWRTLENTDGVEPEKLLVKMKDSFESSKGIFEGSQIENCNETAGGEEAEDTIDDFDSARLAELQAQMERLDREIELKGADLLQSAQTQNQFNEDDVIREEEKAKLVARCNELESEISKLKSEQRKASTASKLAEERRLKLRELEKQHEEDKKKLNELRKLQEFRKKCEESQKKMEEELRQLKQMRVRLLREQQTEANKFKLFKSKHEKELQLMKTKQQRKEFEANRQQRQDQQRCAVLQQRLADANRANKALRELVLKRGNKKSAPKEAKGVQQMVEEELEDLAQSYHSQLLIDDLKQQRAELEQQYRSIDGFSINDRAAPSKRARYSLLENSTAEDEEEFEKEKKDKLEKIQNSIALLNSEIQDLLKSSTILEDTGSSAKVDKLASLNLSAESRETFDAILNLAKANVKKAVEMEFRVFKQKIRYEDRLAKKAETEKIKLAELAEMNDRYEMLAETIDKAKKNYSEHIGMLLLMRKDRIDGGCLQKLEELKEHFLNIEKDVKKTARRRTIHDGLTPKPELKRSDRSRKQRELYGTAIRYNDTEASFLVDKSRNHLDLPRDRVPLSPINPDNEDEEFGNENQNNTFVIPSKSSGSAEDLNTTFVISGASRSSSDEANLIPPLSVKSRKSALGNL</sequence>
<dbReference type="GO" id="GO:0007052">
    <property type="term" value="P:mitotic spindle organization"/>
    <property type="evidence" value="ECO:0007669"/>
    <property type="project" value="TreeGrafter"/>
</dbReference>
<dbReference type="PRINTS" id="PR00380">
    <property type="entry name" value="KINESINHEAVY"/>
</dbReference>
<dbReference type="OrthoDB" id="3176171at2759"/>
<accession>A0A8S1GMT6</accession>
<feature type="region of interest" description="Disordered" evidence="9">
    <location>
        <begin position="937"/>
        <end position="957"/>
    </location>
</feature>
<dbReference type="GO" id="GO:0005524">
    <property type="term" value="F:ATP binding"/>
    <property type="evidence" value="ECO:0007669"/>
    <property type="project" value="UniProtKB-UniRule"/>
</dbReference>
<dbReference type="GO" id="GO:0007018">
    <property type="term" value="P:microtubule-based movement"/>
    <property type="evidence" value="ECO:0007669"/>
    <property type="project" value="InterPro"/>
</dbReference>
<dbReference type="PROSITE" id="PS00411">
    <property type="entry name" value="KINESIN_MOTOR_1"/>
    <property type="match status" value="1"/>
</dbReference>
<keyword evidence="7" id="KW-0505">Motor protein</keyword>
<name>A0A8S1GMT6_9PELO</name>
<evidence type="ECO:0000313" key="12">
    <source>
        <dbReference type="Proteomes" id="UP000835052"/>
    </source>
</evidence>
<feature type="region of interest" description="Disordered" evidence="9">
    <location>
        <begin position="988"/>
        <end position="1062"/>
    </location>
</feature>
<evidence type="ECO:0000256" key="3">
    <source>
        <dbReference type="ARBA" id="ARBA00022741"/>
    </source>
</evidence>
<dbReference type="InterPro" id="IPR027640">
    <property type="entry name" value="Kinesin-like_fam"/>
</dbReference>
<evidence type="ECO:0000256" key="6">
    <source>
        <dbReference type="ARBA" id="ARBA00023212"/>
    </source>
</evidence>
<keyword evidence="12" id="KW-1185">Reference proteome</keyword>
<dbReference type="Proteomes" id="UP000835052">
    <property type="component" value="Unassembled WGS sequence"/>
</dbReference>
<protein>
    <recommendedName>
        <fullName evidence="10">Kinesin motor domain-containing protein</fullName>
    </recommendedName>
</protein>
<dbReference type="GO" id="GO:0005875">
    <property type="term" value="C:microtubule associated complex"/>
    <property type="evidence" value="ECO:0007669"/>
    <property type="project" value="TreeGrafter"/>
</dbReference>
<feature type="domain" description="Kinesin motor" evidence="10">
    <location>
        <begin position="6"/>
        <end position="328"/>
    </location>
</feature>
<dbReference type="InterPro" id="IPR027417">
    <property type="entry name" value="P-loop_NTPase"/>
</dbReference>
<comment type="subcellular location">
    <subcellularLocation>
        <location evidence="1">Cytoplasm</location>
        <location evidence="1">Cytoskeleton</location>
    </subcellularLocation>
</comment>
<dbReference type="Gene3D" id="3.40.850.10">
    <property type="entry name" value="Kinesin motor domain"/>
    <property type="match status" value="1"/>
</dbReference>
<feature type="coiled-coil region" evidence="8">
    <location>
        <begin position="336"/>
        <end position="425"/>
    </location>
</feature>
<dbReference type="CDD" id="cd00106">
    <property type="entry name" value="KISc"/>
    <property type="match status" value="1"/>
</dbReference>
<dbReference type="AlphaFoldDB" id="A0A8S1GMT6"/>
<proteinExistence type="inferred from homology"/>
<evidence type="ECO:0000256" key="9">
    <source>
        <dbReference type="SAM" id="MobiDB-lite"/>
    </source>
</evidence>
<comment type="caution">
    <text evidence="11">The sequence shown here is derived from an EMBL/GenBank/DDBJ whole genome shotgun (WGS) entry which is preliminary data.</text>
</comment>
<dbReference type="InterPro" id="IPR019821">
    <property type="entry name" value="Kinesin_motor_CS"/>
</dbReference>
<evidence type="ECO:0000256" key="5">
    <source>
        <dbReference type="ARBA" id="ARBA00023054"/>
    </source>
</evidence>
<feature type="binding site" evidence="7">
    <location>
        <begin position="85"/>
        <end position="92"/>
    </location>
    <ligand>
        <name>ATP</name>
        <dbReference type="ChEBI" id="CHEBI:30616"/>
    </ligand>
</feature>
<gene>
    <name evidence="11" type="ORF">CAUJ_LOCUS313</name>
</gene>
<keyword evidence="6" id="KW-0206">Cytoskeleton</keyword>
<evidence type="ECO:0000256" key="2">
    <source>
        <dbReference type="ARBA" id="ARBA00022490"/>
    </source>
</evidence>
<comment type="similarity">
    <text evidence="7">Belongs to the TRAFAC class myosin-kinesin ATPase superfamily. Kinesin family.</text>
</comment>
<feature type="coiled-coil region" evidence="8">
    <location>
        <begin position="488"/>
        <end position="683"/>
    </location>
</feature>
<keyword evidence="3 7" id="KW-0547">Nucleotide-binding</keyword>
<dbReference type="EMBL" id="CAJGYM010000001">
    <property type="protein sequence ID" value="CAD6184394.1"/>
    <property type="molecule type" value="Genomic_DNA"/>
</dbReference>
<evidence type="ECO:0000256" key="4">
    <source>
        <dbReference type="ARBA" id="ARBA00022840"/>
    </source>
</evidence>
<evidence type="ECO:0000313" key="11">
    <source>
        <dbReference type="EMBL" id="CAD6184394.1"/>
    </source>
</evidence>
<evidence type="ECO:0000259" key="10">
    <source>
        <dbReference type="PROSITE" id="PS50067"/>
    </source>
</evidence>
<keyword evidence="2" id="KW-0963">Cytoplasm</keyword>
<organism evidence="11 12">
    <name type="scientific">Caenorhabditis auriculariae</name>
    <dbReference type="NCBI Taxonomy" id="2777116"/>
    <lineage>
        <taxon>Eukaryota</taxon>
        <taxon>Metazoa</taxon>
        <taxon>Ecdysozoa</taxon>
        <taxon>Nematoda</taxon>
        <taxon>Chromadorea</taxon>
        <taxon>Rhabditida</taxon>
        <taxon>Rhabditina</taxon>
        <taxon>Rhabditomorpha</taxon>
        <taxon>Rhabditoidea</taxon>
        <taxon>Rhabditidae</taxon>
        <taxon>Peloderinae</taxon>
        <taxon>Caenorhabditis</taxon>
    </lineage>
</organism>
<dbReference type="GO" id="GO:0008017">
    <property type="term" value="F:microtubule binding"/>
    <property type="evidence" value="ECO:0007669"/>
    <property type="project" value="InterPro"/>
</dbReference>
<feature type="compositionally biased region" description="Polar residues" evidence="9">
    <location>
        <begin position="1007"/>
        <end position="1043"/>
    </location>
</feature>
<evidence type="ECO:0000256" key="8">
    <source>
        <dbReference type="SAM" id="Coils"/>
    </source>
</evidence>
<dbReference type="GO" id="GO:0003777">
    <property type="term" value="F:microtubule motor activity"/>
    <property type="evidence" value="ECO:0007669"/>
    <property type="project" value="InterPro"/>
</dbReference>
<dbReference type="InterPro" id="IPR001752">
    <property type="entry name" value="Kinesin_motor_dom"/>
</dbReference>
<dbReference type="SMART" id="SM00129">
    <property type="entry name" value="KISc"/>
    <property type="match status" value="1"/>
</dbReference>
<dbReference type="Pfam" id="PF25764">
    <property type="entry name" value="KIF21A_4th"/>
    <property type="match status" value="1"/>
</dbReference>
<dbReference type="Pfam" id="PF00225">
    <property type="entry name" value="Kinesin"/>
    <property type="match status" value="1"/>
</dbReference>
<dbReference type="PANTHER" id="PTHR47969">
    <property type="entry name" value="CHROMOSOME-ASSOCIATED KINESIN KIF4A-RELATED"/>
    <property type="match status" value="1"/>
</dbReference>
<evidence type="ECO:0000256" key="1">
    <source>
        <dbReference type="ARBA" id="ARBA00004245"/>
    </source>
</evidence>
<keyword evidence="4 7" id="KW-0067">ATP-binding</keyword>
<dbReference type="PANTHER" id="PTHR47969:SF15">
    <property type="entry name" value="CHROMOSOME-ASSOCIATED KINESIN KIF4A-RELATED"/>
    <property type="match status" value="1"/>
</dbReference>
<dbReference type="SUPFAM" id="SSF52540">
    <property type="entry name" value="P-loop containing nucleoside triphosphate hydrolases"/>
    <property type="match status" value="1"/>
</dbReference>